<proteinExistence type="predicted"/>
<protein>
    <submittedName>
        <fullName evidence="2">Uncharacterized protein</fullName>
    </submittedName>
</protein>
<feature type="region of interest" description="Disordered" evidence="1">
    <location>
        <begin position="340"/>
        <end position="381"/>
    </location>
</feature>
<name>A0ABR3AE31_9AGAR</name>
<feature type="region of interest" description="Disordered" evidence="1">
    <location>
        <begin position="293"/>
        <end position="319"/>
    </location>
</feature>
<accession>A0ABR3AE31</accession>
<organism evidence="2 3">
    <name type="scientific">Marasmius tenuissimus</name>
    <dbReference type="NCBI Taxonomy" id="585030"/>
    <lineage>
        <taxon>Eukaryota</taxon>
        <taxon>Fungi</taxon>
        <taxon>Dikarya</taxon>
        <taxon>Basidiomycota</taxon>
        <taxon>Agaricomycotina</taxon>
        <taxon>Agaricomycetes</taxon>
        <taxon>Agaricomycetidae</taxon>
        <taxon>Agaricales</taxon>
        <taxon>Marasmiineae</taxon>
        <taxon>Marasmiaceae</taxon>
        <taxon>Marasmius</taxon>
    </lineage>
</organism>
<gene>
    <name evidence="2" type="ORF">AAF712_001088</name>
</gene>
<feature type="region of interest" description="Disordered" evidence="1">
    <location>
        <begin position="228"/>
        <end position="262"/>
    </location>
</feature>
<evidence type="ECO:0000256" key="1">
    <source>
        <dbReference type="SAM" id="MobiDB-lite"/>
    </source>
</evidence>
<reference evidence="2 3" key="1">
    <citation type="submission" date="2024-05" db="EMBL/GenBank/DDBJ databases">
        <title>A draft genome resource for the thread blight pathogen Marasmius tenuissimus strain MS-2.</title>
        <authorList>
            <person name="Yulfo-Soto G.E."/>
            <person name="Baruah I.K."/>
            <person name="Amoako-Attah I."/>
            <person name="Bukari Y."/>
            <person name="Meinhardt L.W."/>
            <person name="Bailey B.A."/>
            <person name="Cohen S.P."/>
        </authorList>
    </citation>
    <scope>NUCLEOTIDE SEQUENCE [LARGE SCALE GENOMIC DNA]</scope>
    <source>
        <strain evidence="2 3">MS-2</strain>
    </source>
</reference>
<dbReference type="Proteomes" id="UP001437256">
    <property type="component" value="Unassembled WGS sequence"/>
</dbReference>
<keyword evidence="3" id="KW-1185">Reference proteome</keyword>
<dbReference type="EMBL" id="JBBXMP010000002">
    <property type="protein sequence ID" value="KAL0072165.1"/>
    <property type="molecule type" value="Genomic_DNA"/>
</dbReference>
<evidence type="ECO:0000313" key="3">
    <source>
        <dbReference type="Proteomes" id="UP001437256"/>
    </source>
</evidence>
<sequence length="539" mass="61736">MDAIFDKLSITDLAHFARTCKLAKTETERYYQSGFSVNKLLLPYFTYDEIQDFRMVQAYTGALISGSTALQYFERTRYKDSDLDVYVEYRHAKVLADFLESAGYIFKPKESQRQDLTLASALEGTDDENECEYGPGLKGIQGIFSLTKGERNIQIITAKDSTMEVIFNFHCTVVMNVISYSHAYCMFPKATLEQRTGLVCVSANEEEERDKARNKYLERGWKLINYDGKEWGHSPTPPPRGVSESESELDWSVDRPTSTLSDGQRDAFRVDRLRHLGDSYCFTIRLKEIPGYHSATSISDPSVPVYKNPPAHVREELDPHSGYRSLEINSWTLSDAEVYDPAPITKDDGDNDNDNDDSDNDKDEDDEDDQYEEPKYLPSRGFPLAGLSGTIGRVDKDGGDYRMVYNLQSHRQFDYLRLKVCERLRFGYCIGLELLDREVNESRPDTLLDNARAALSSRSIARELKNLDVYPMYARMKRSVAEEDELLDGMKGCGFIPGGLMITRADGMRDAILVCEEYFDSQRYDKKLWDTVKRYFAQM</sequence>
<evidence type="ECO:0000313" key="2">
    <source>
        <dbReference type="EMBL" id="KAL0072165.1"/>
    </source>
</evidence>
<comment type="caution">
    <text evidence="2">The sequence shown here is derived from an EMBL/GenBank/DDBJ whole genome shotgun (WGS) entry which is preliminary data.</text>
</comment>
<feature type="compositionally biased region" description="Acidic residues" evidence="1">
    <location>
        <begin position="349"/>
        <end position="371"/>
    </location>
</feature>